<feature type="transmembrane region" description="Helical" evidence="10">
    <location>
        <begin position="337"/>
        <end position="356"/>
    </location>
</feature>
<sequence>MSSKDVTKGEKPTSAKESEPSTLQGESLGSQFLGTLLLALNIAVRVYCGLYMIISDCDETFNYWEPLNLIFRGFGKQTWEYSPAYAIRSYAFLIPYYILTFPLRDYIHLTGAQLPASAFFYYIRVVLLCGFTSFTEFRLFKSAKRNFGSHTANWFLLFSTVSTGMSHAGVALLPSSFAMNWVAWGISHALDAVTLENTLTCVWPSVYAIACFLIAGLVGWPFALALGVPFGMFTASLRFQSPPLVRIVIYCSIFACALCGVLMTLDSFFYSRKMLFVPMNIVLYNVFAGEGEGPEIFGVEPFSYYAKNLFLNFNVISVAGYLGAALNPLLSKNQLKAALGVSLPLFVWSFIFFSQPHKEERFLYPIYPLISLSGSIFASTVFGNAQMLLKSKWLVRFISFSSMVLIAVVSLLRTVNLVENYSAPLKASAVFFNESILNDTTEIQNVCIGREWYHFPTSFFLPDNYRLRFVSSGFDGLLPGDFPEDMTLREAASAFPSGMNSKNIFSPEKLVHFSTCDYFIDNTSPVDTTKGEKQIVSMENGEVIADNAWDVLDCQKIINPAGSHHGLGRLLYIPESLRTVVPNSVEYMDFCVLRRKK</sequence>
<dbReference type="AlphaFoldDB" id="A0AA91PVJ8"/>
<comment type="similarity">
    <text evidence="3 10">Belongs to the glycosyltransferase 22 family.</text>
</comment>
<feature type="transmembrane region" description="Helical" evidence="10">
    <location>
        <begin position="247"/>
        <end position="270"/>
    </location>
</feature>
<comment type="pathway">
    <text evidence="2">Protein modification; protein glycosylation.</text>
</comment>
<dbReference type="GO" id="GO:0005789">
    <property type="term" value="C:endoplasmic reticulum membrane"/>
    <property type="evidence" value="ECO:0007669"/>
    <property type="project" value="UniProtKB-SubCell"/>
</dbReference>
<dbReference type="InterPro" id="IPR005599">
    <property type="entry name" value="GPI_mannosylTrfase"/>
</dbReference>
<evidence type="ECO:0000256" key="10">
    <source>
        <dbReference type="RuleBase" id="RU363075"/>
    </source>
</evidence>
<comment type="caution">
    <text evidence="12">The sequence shown here is derived from an EMBL/GenBank/DDBJ whole genome shotgun (WGS) entry which is preliminary data.</text>
</comment>
<feature type="transmembrane region" description="Helical" evidence="10">
    <location>
        <begin position="119"/>
        <end position="140"/>
    </location>
</feature>
<protein>
    <recommendedName>
        <fullName evidence="10">Mannosyltransferase</fullName>
        <ecNumber evidence="10">2.4.1.-</ecNumber>
    </recommendedName>
</protein>
<keyword evidence="8 10" id="KW-1133">Transmembrane helix</keyword>
<keyword evidence="4 10" id="KW-0328">Glycosyltransferase</keyword>
<keyword evidence="6 10" id="KW-0812">Transmembrane</keyword>
<evidence type="ECO:0000256" key="11">
    <source>
        <dbReference type="SAM" id="MobiDB-lite"/>
    </source>
</evidence>
<accession>A0AA91PVJ8</accession>
<evidence type="ECO:0000256" key="8">
    <source>
        <dbReference type="ARBA" id="ARBA00022989"/>
    </source>
</evidence>
<evidence type="ECO:0000256" key="1">
    <source>
        <dbReference type="ARBA" id="ARBA00004477"/>
    </source>
</evidence>
<feature type="transmembrane region" description="Helical" evidence="10">
    <location>
        <begin position="206"/>
        <end position="235"/>
    </location>
</feature>
<dbReference type="KEGG" id="clus:A9F13_23g00737"/>
<dbReference type="GO" id="GO:0000026">
    <property type="term" value="F:alpha-1,2-mannosyltransferase activity"/>
    <property type="evidence" value="ECO:0007669"/>
    <property type="project" value="TreeGrafter"/>
</dbReference>
<feature type="transmembrane region" description="Helical" evidence="10">
    <location>
        <begin position="362"/>
        <end position="382"/>
    </location>
</feature>
<evidence type="ECO:0000256" key="9">
    <source>
        <dbReference type="ARBA" id="ARBA00023136"/>
    </source>
</evidence>
<dbReference type="Proteomes" id="UP000195602">
    <property type="component" value="Unassembled WGS sequence"/>
</dbReference>
<evidence type="ECO:0000256" key="4">
    <source>
        <dbReference type="ARBA" id="ARBA00022676"/>
    </source>
</evidence>
<feature type="transmembrane region" description="Helical" evidence="10">
    <location>
        <begin position="309"/>
        <end position="330"/>
    </location>
</feature>
<gene>
    <name evidence="12" type="ORF">A9F13_23g00737</name>
</gene>
<keyword evidence="9 10" id="KW-0472">Membrane</keyword>
<evidence type="ECO:0000256" key="7">
    <source>
        <dbReference type="ARBA" id="ARBA00022824"/>
    </source>
</evidence>
<name>A0AA91PVJ8_CLALS</name>
<proteinExistence type="inferred from homology"/>
<keyword evidence="7 10" id="KW-0256">Endoplasmic reticulum</keyword>
<evidence type="ECO:0000256" key="6">
    <source>
        <dbReference type="ARBA" id="ARBA00022692"/>
    </source>
</evidence>
<evidence type="ECO:0000256" key="5">
    <source>
        <dbReference type="ARBA" id="ARBA00022679"/>
    </source>
</evidence>
<keyword evidence="5" id="KW-0808">Transferase</keyword>
<feature type="transmembrane region" description="Helical" evidence="10">
    <location>
        <begin position="394"/>
        <end position="412"/>
    </location>
</feature>
<dbReference type="PANTHER" id="PTHR22760:SF2">
    <property type="entry name" value="ALPHA-1,2-MANNOSYLTRANSFERASE ALG9"/>
    <property type="match status" value="1"/>
</dbReference>
<dbReference type="Pfam" id="PF03901">
    <property type="entry name" value="Glyco_transf_22"/>
    <property type="match status" value="1"/>
</dbReference>
<feature type="transmembrane region" description="Helical" evidence="10">
    <location>
        <begin position="32"/>
        <end position="54"/>
    </location>
</feature>
<comment type="subcellular location">
    <subcellularLocation>
        <location evidence="1 10">Endoplasmic reticulum membrane</location>
        <topology evidence="1 10">Multi-pass membrane protein</topology>
    </subcellularLocation>
</comment>
<feature type="transmembrane region" description="Helical" evidence="10">
    <location>
        <begin position="81"/>
        <end position="99"/>
    </location>
</feature>
<evidence type="ECO:0000256" key="3">
    <source>
        <dbReference type="ARBA" id="ARBA00007063"/>
    </source>
</evidence>
<feature type="transmembrane region" description="Helical" evidence="10">
    <location>
        <begin position="152"/>
        <end position="173"/>
    </location>
</feature>
<feature type="compositionally biased region" description="Basic and acidic residues" evidence="11">
    <location>
        <begin position="1"/>
        <end position="19"/>
    </location>
</feature>
<evidence type="ECO:0000313" key="13">
    <source>
        <dbReference type="Proteomes" id="UP000195602"/>
    </source>
</evidence>
<dbReference type="EC" id="2.4.1.-" evidence="10"/>
<reference evidence="12 13" key="1">
    <citation type="submission" date="2017-04" db="EMBL/GenBank/DDBJ databases">
        <title>Draft genome of the yeast Clavispora lusitaniae type strain CBS 6936.</title>
        <authorList>
            <person name="Durrens P."/>
            <person name="Klopp C."/>
            <person name="Biteau N."/>
            <person name="Fitton-Ouhabi V."/>
            <person name="Dementhon K."/>
            <person name="Accoceberry I."/>
            <person name="Sherman D.J."/>
            <person name="Noel T."/>
        </authorList>
    </citation>
    <scope>NUCLEOTIDE SEQUENCE [LARGE SCALE GENOMIC DNA]</scope>
    <source>
        <strain evidence="12 13">CBS 6936</strain>
    </source>
</reference>
<dbReference type="GO" id="GO:0006487">
    <property type="term" value="P:protein N-linked glycosylation"/>
    <property type="evidence" value="ECO:0007669"/>
    <property type="project" value="TreeGrafter"/>
</dbReference>
<organism evidence="12 13">
    <name type="scientific">Clavispora lusitaniae</name>
    <name type="common">Candida lusitaniae</name>
    <dbReference type="NCBI Taxonomy" id="36911"/>
    <lineage>
        <taxon>Eukaryota</taxon>
        <taxon>Fungi</taxon>
        <taxon>Dikarya</taxon>
        <taxon>Ascomycota</taxon>
        <taxon>Saccharomycotina</taxon>
        <taxon>Pichiomycetes</taxon>
        <taxon>Metschnikowiaceae</taxon>
        <taxon>Clavispora</taxon>
    </lineage>
</organism>
<evidence type="ECO:0000313" key="12">
    <source>
        <dbReference type="EMBL" id="OVF05457.1"/>
    </source>
</evidence>
<evidence type="ECO:0000256" key="2">
    <source>
        <dbReference type="ARBA" id="ARBA00004922"/>
    </source>
</evidence>
<dbReference type="PANTHER" id="PTHR22760">
    <property type="entry name" value="GLYCOSYLTRANSFERASE"/>
    <property type="match status" value="1"/>
</dbReference>
<feature type="region of interest" description="Disordered" evidence="11">
    <location>
        <begin position="1"/>
        <end position="25"/>
    </location>
</feature>
<dbReference type="EMBL" id="LYUB02000023">
    <property type="protein sequence ID" value="OVF05457.1"/>
    <property type="molecule type" value="Genomic_DNA"/>
</dbReference>